<dbReference type="InterPro" id="IPR005805">
    <property type="entry name" value="Rieske_Fe-S_prot_C"/>
</dbReference>
<keyword evidence="1" id="KW-0001">2Fe-2S</keyword>
<dbReference type="OrthoDB" id="9767869at2"/>
<protein>
    <submittedName>
        <fullName evidence="7">Putative Rieske 2Fe-2S iron-sulfur protein YhfW</fullName>
        <ecNumber evidence="7">1.-.-.-</ecNumber>
    </submittedName>
</protein>
<evidence type="ECO:0000256" key="4">
    <source>
        <dbReference type="ARBA" id="ARBA00023014"/>
    </source>
</evidence>
<evidence type="ECO:0000256" key="2">
    <source>
        <dbReference type="ARBA" id="ARBA00022723"/>
    </source>
</evidence>
<dbReference type="PANTHER" id="PTHR13847">
    <property type="entry name" value="SARCOSINE DEHYDROGENASE-RELATED"/>
    <property type="match status" value="1"/>
</dbReference>
<evidence type="ECO:0000259" key="6">
    <source>
        <dbReference type="PROSITE" id="PS51296"/>
    </source>
</evidence>
<keyword evidence="5" id="KW-1015">Disulfide bond</keyword>
<evidence type="ECO:0000256" key="5">
    <source>
        <dbReference type="ARBA" id="ARBA00023157"/>
    </source>
</evidence>
<feature type="domain" description="Rieske" evidence="6">
    <location>
        <begin position="420"/>
        <end position="502"/>
    </location>
</feature>
<dbReference type="PRINTS" id="PR00162">
    <property type="entry name" value="RIESKE"/>
</dbReference>
<evidence type="ECO:0000313" key="7">
    <source>
        <dbReference type="EMBL" id="SHD75744.1"/>
    </source>
</evidence>
<keyword evidence="4" id="KW-0411">Iron-sulfur</keyword>
<dbReference type="GO" id="GO:0046872">
    <property type="term" value="F:metal ion binding"/>
    <property type="evidence" value="ECO:0007669"/>
    <property type="project" value="UniProtKB-KW"/>
</dbReference>
<dbReference type="EMBL" id="LT669839">
    <property type="protein sequence ID" value="SHD75744.1"/>
    <property type="molecule type" value="Genomic_DNA"/>
</dbReference>
<dbReference type="EC" id="1.-.-.-" evidence="7"/>
<dbReference type="SUPFAM" id="SSF51905">
    <property type="entry name" value="FAD/NAD(P)-binding domain"/>
    <property type="match status" value="1"/>
</dbReference>
<keyword evidence="3" id="KW-0408">Iron</keyword>
<dbReference type="Gene3D" id="3.50.50.60">
    <property type="entry name" value="FAD/NAD(P)-binding domain"/>
    <property type="match status" value="1"/>
</dbReference>
<dbReference type="Pfam" id="PF01266">
    <property type="entry name" value="DAO"/>
    <property type="match status" value="1"/>
</dbReference>
<dbReference type="FunFam" id="2.102.10.10:FF:000014">
    <property type="entry name" value="Oxidoreductase, FAD dependent"/>
    <property type="match status" value="1"/>
</dbReference>
<dbReference type="CDD" id="cd03477">
    <property type="entry name" value="Rieske_YhfW_C"/>
    <property type="match status" value="1"/>
</dbReference>
<organism evidence="7 8">
    <name type="scientific">[Clostridium] ultunense Esp</name>
    <dbReference type="NCBI Taxonomy" id="1288971"/>
    <lineage>
        <taxon>Bacteria</taxon>
        <taxon>Bacillati</taxon>
        <taxon>Bacillota</taxon>
        <taxon>Tissierellia</taxon>
        <taxon>Tissierellales</taxon>
        <taxon>Tepidimicrobiaceae</taxon>
        <taxon>Schnuerera</taxon>
    </lineage>
</organism>
<dbReference type="SUPFAM" id="SSF50022">
    <property type="entry name" value="ISP domain"/>
    <property type="match status" value="1"/>
</dbReference>
<dbReference type="InterPro" id="IPR017941">
    <property type="entry name" value="Rieske_2Fe-2S"/>
</dbReference>
<accession>M1ZLQ6</accession>
<keyword evidence="2" id="KW-0479">Metal-binding</keyword>
<proteinExistence type="predicted"/>
<dbReference type="Gene3D" id="2.102.10.10">
    <property type="entry name" value="Rieske [2Fe-2S] iron-sulphur domain"/>
    <property type="match status" value="1"/>
</dbReference>
<dbReference type="InterPro" id="IPR038010">
    <property type="entry name" value="YhfW_C"/>
</dbReference>
<evidence type="ECO:0000256" key="3">
    <source>
        <dbReference type="ARBA" id="ARBA00023004"/>
    </source>
</evidence>
<dbReference type="InterPro" id="IPR006076">
    <property type="entry name" value="FAD-dep_OxRdtase"/>
</dbReference>
<keyword evidence="7" id="KW-0560">Oxidoreductase</keyword>
<dbReference type="PANTHER" id="PTHR13847:SF274">
    <property type="entry name" value="RIESKE 2FE-2S IRON-SULFUR PROTEIN YHFW-RELATED"/>
    <property type="match status" value="1"/>
</dbReference>
<dbReference type="GO" id="GO:0016705">
    <property type="term" value="F:oxidoreductase activity, acting on paired donors, with incorporation or reduction of molecular oxygen"/>
    <property type="evidence" value="ECO:0007669"/>
    <property type="project" value="UniProtKB-ARBA"/>
</dbReference>
<dbReference type="Proteomes" id="UP000245423">
    <property type="component" value="Chromosome 1"/>
</dbReference>
<dbReference type="GO" id="GO:0016020">
    <property type="term" value="C:membrane"/>
    <property type="evidence" value="ECO:0007669"/>
    <property type="project" value="InterPro"/>
</dbReference>
<dbReference type="GO" id="GO:0005737">
    <property type="term" value="C:cytoplasm"/>
    <property type="evidence" value="ECO:0007669"/>
    <property type="project" value="TreeGrafter"/>
</dbReference>
<dbReference type="Pfam" id="PF00355">
    <property type="entry name" value="Rieske"/>
    <property type="match status" value="1"/>
</dbReference>
<evidence type="ECO:0000313" key="8">
    <source>
        <dbReference type="Proteomes" id="UP000245423"/>
    </source>
</evidence>
<dbReference type="PROSITE" id="PS51296">
    <property type="entry name" value="RIESKE"/>
    <property type="match status" value="1"/>
</dbReference>
<dbReference type="GO" id="GO:0051537">
    <property type="term" value="F:2 iron, 2 sulfur cluster binding"/>
    <property type="evidence" value="ECO:0007669"/>
    <property type="project" value="UniProtKB-KW"/>
</dbReference>
<dbReference type="InterPro" id="IPR036188">
    <property type="entry name" value="FAD/NAD-bd_sf"/>
</dbReference>
<gene>
    <name evidence="7" type="primary">yhfW</name>
    <name evidence="7" type="ORF">CUESP1_0353</name>
</gene>
<dbReference type="RefSeq" id="WP_005587924.1">
    <property type="nucleotide sequence ID" value="NZ_LT669839.1"/>
</dbReference>
<keyword evidence="8" id="KW-1185">Reference proteome</keyword>
<dbReference type="InterPro" id="IPR036922">
    <property type="entry name" value="Rieske_2Fe-2S_sf"/>
</dbReference>
<dbReference type="Gene3D" id="3.30.9.10">
    <property type="entry name" value="D-Amino Acid Oxidase, subunit A, domain 2"/>
    <property type="match status" value="1"/>
</dbReference>
<dbReference type="HOGENOM" id="CLU_007884_15_1_9"/>
<evidence type="ECO:0000256" key="1">
    <source>
        <dbReference type="ARBA" id="ARBA00022714"/>
    </source>
</evidence>
<dbReference type="GO" id="GO:0004497">
    <property type="term" value="F:monooxygenase activity"/>
    <property type="evidence" value="ECO:0007669"/>
    <property type="project" value="UniProtKB-ARBA"/>
</dbReference>
<sequence length="517" mass="58437">MTINLKNLPESYWLSSTPTTNYPTLNKDVDVDIAIVGGGLVGISCAYLLHKEGFKITILESDRICQGATAHTTAKITSQHGLIYNKILSKMGMELAQQYAEANEWAIHEIKRIAEENDIDCDYVPQSAFVYTQQDKYIQEIENEVKAALSLGIKASYVEKISFPISIKGAIRFENQAQFHPRKYLLGLANIIHNNGVQIYENTRVINIEEDNNYTIITEQEKKIRAKKVIIASQYPFYNKHGIYFARIFPIRSYIIGIKVKEKYPGGMYINAENPTRSLRQQNTENGELILVVGSNHMTGKSHDTEKHYEALIDFANQIFTVEDIPNRWSTQDYTTLDGIPYVGNFTSNTPNIYVATGFQQWGMTNSMVSAMIIRDLIVKEESRWQDVYNPSRKNIIASAKNFISGNLNVAAQLLDGKLSPLPKDIRIEPGEGKVIKIEGERVGAYRDEKGTLHLVNTTCPHMGCELNWNSAERSWDCPCHGSRFTYKGEIIEGPSVKPLRAGNSVNTIEKLFKDDF</sequence>
<name>M1ZLQ6_9FIRM</name>
<reference evidence="7 8" key="1">
    <citation type="submission" date="2016-11" db="EMBL/GenBank/DDBJ databases">
        <authorList>
            <person name="Manzoor S."/>
        </authorList>
    </citation>
    <scope>NUCLEOTIDE SEQUENCE [LARGE SCALE GENOMIC DNA]</scope>
    <source>
        <strain evidence="7">Clostridium ultunense strain Esp</strain>
    </source>
</reference>
<dbReference type="AlphaFoldDB" id="M1ZLQ6"/>